<dbReference type="RefSeq" id="WP_011994688.1">
    <property type="nucleotide sequence ID" value="NC_009718.1"/>
</dbReference>
<feature type="transmembrane region" description="Helical" evidence="2">
    <location>
        <begin position="7"/>
        <end position="29"/>
    </location>
</feature>
<keyword evidence="1" id="KW-0175">Coiled coil</keyword>
<proteinExistence type="predicted"/>
<dbReference type="HOGENOM" id="CLU_884946_0_0_0"/>
<dbReference type="Proteomes" id="UP000002415">
    <property type="component" value="Chromosome"/>
</dbReference>
<feature type="coiled-coil region" evidence="1">
    <location>
        <begin position="81"/>
        <end position="125"/>
    </location>
</feature>
<reference evidence="3 4" key="1">
    <citation type="submission" date="2007-07" db="EMBL/GenBank/DDBJ databases">
        <title>Complete sequence of Fervidobacterium nodosum Rt17-B1.</title>
        <authorList>
            <consortium name="US DOE Joint Genome Institute"/>
            <person name="Copeland A."/>
            <person name="Lucas S."/>
            <person name="Lapidus A."/>
            <person name="Barry K."/>
            <person name="Glavina del Rio T."/>
            <person name="Dalin E."/>
            <person name="Tice H."/>
            <person name="Pitluck S."/>
            <person name="Saunders E."/>
            <person name="Brettin T."/>
            <person name="Bruce D."/>
            <person name="Detter J.C."/>
            <person name="Han C."/>
            <person name="Schmutz J."/>
            <person name="Larimer F."/>
            <person name="Land M."/>
            <person name="Hauser L."/>
            <person name="Kyrpides N."/>
            <person name="Mikhailova N."/>
            <person name="Nelson K."/>
            <person name="Gogarten J.P."/>
            <person name="Noll K."/>
            <person name="Richardson P."/>
        </authorList>
    </citation>
    <scope>NUCLEOTIDE SEQUENCE [LARGE SCALE GENOMIC DNA]</scope>
    <source>
        <strain evidence="4">ATCC 35602 / DSM 5306 / Rt17-B1</strain>
    </source>
</reference>
<dbReference type="KEGG" id="fno:Fnod_1540"/>
<evidence type="ECO:0000256" key="2">
    <source>
        <dbReference type="SAM" id="Phobius"/>
    </source>
</evidence>
<sequence>MQKRAKILTILFGIIFAIALVFILFLYGYSTFLEKQIYGEGASVFQGWRSYVSYLFSKIPFVKNFINYEGLEVMTAREYFEKIYENYSAQLEEKIKEIENREKELSSKEAKVDNLINSIKAIEESWKEKKLKEEISKVEDTISLKRLQDIVDTFVNSDAAQLRRLMNADNMSVDTLALVFSKLAPDVRAEMVQELTAVNPVKAAQVLEKMGGVDQIISDIDFKIEELKNTISDLVNTEAELVTLSGFSKGLSSFLNKMSYEELWNFILKIKSRPDLVFYLLSNVDHQTMVRLLKDIKDNDEQLFIEIINKGVRF</sequence>
<name>A7HNA0_FERNB</name>
<keyword evidence="2" id="KW-1133">Transmembrane helix</keyword>
<accession>A7HNA0</accession>
<keyword evidence="4" id="KW-1185">Reference proteome</keyword>
<evidence type="ECO:0000313" key="4">
    <source>
        <dbReference type="Proteomes" id="UP000002415"/>
    </source>
</evidence>
<dbReference type="OrthoDB" id="42621at2"/>
<protein>
    <submittedName>
        <fullName evidence="3">M-related protein</fullName>
    </submittedName>
</protein>
<dbReference type="STRING" id="381764.Fnod_1540"/>
<evidence type="ECO:0000256" key="1">
    <source>
        <dbReference type="SAM" id="Coils"/>
    </source>
</evidence>
<gene>
    <name evidence="3" type="ordered locus">Fnod_1540</name>
</gene>
<dbReference type="EMBL" id="CP000771">
    <property type="protein sequence ID" value="ABS61383.1"/>
    <property type="molecule type" value="Genomic_DNA"/>
</dbReference>
<evidence type="ECO:0000313" key="3">
    <source>
        <dbReference type="EMBL" id="ABS61383.1"/>
    </source>
</evidence>
<dbReference type="eggNOG" id="COG1196">
    <property type="taxonomic scope" value="Bacteria"/>
</dbReference>
<reference evidence="3 4" key="2">
    <citation type="journal article" date="2009" name="Proc. Natl. Acad. Sci. U.S.A.">
        <title>On the chimeric nature, thermophilic origin, and phylogenetic placement of the Thermotogales.</title>
        <authorList>
            <person name="Zhaxybayeva O."/>
            <person name="Swithers K.S."/>
            <person name="Lapierre P."/>
            <person name="Fournier G.P."/>
            <person name="Bickhart D.M."/>
            <person name="DeBoy R.T."/>
            <person name="Nelson K.E."/>
            <person name="Nesbo C.L."/>
            <person name="Doolittle W.F."/>
            <person name="Gogarten J.P."/>
            <person name="Noll K.M."/>
        </authorList>
    </citation>
    <scope>NUCLEOTIDE SEQUENCE [LARGE SCALE GENOMIC DNA]</scope>
    <source>
        <strain evidence="4">ATCC 35602 / DSM 5306 / Rt17-B1</strain>
    </source>
</reference>
<keyword evidence="2" id="KW-0472">Membrane</keyword>
<dbReference type="AlphaFoldDB" id="A7HNA0"/>
<keyword evidence="2" id="KW-0812">Transmembrane</keyword>
<organism evidence="3 4">
    <name type="scientific">Fervidobacterium nodosum (strain ATCC 35602 / DSM 5306 / Rt17-B1)</name>
    <dbReference type="NCBI Taxonomy" id="381764"/>
    <lineage>
        <taxon>Bacteria</taxon>
        <taxon>Thermotogati</taxon>
        <taxon>Thermotogota</taxon>
        <taxon>Thermotogae</taxon>
        <taxon>Thermotogales</taxon>
        <taxon>Fervidobacteriaceae</taxon>
        <taxon>Fervidobacterium</taxon>
    </lineage>
</organism>